<gene>
    <name evidence="1" type="ORF">JK361_22730</name>
</gene>
<dbReference type="EMBL" id="JAERRH010000008">
    <property type="protein sequence ID" value="MBL1107386.1"/>
    <property type="molecule type" value="Genomic_DNA"/>
</dbReference>
<dbReference type="RefSeq" id="WP_201821165.1">
    <property type="nucleotide sequence ID" value="NZ_JAERRH010000008.1"/>
</dbReference>
<organism evidence="1 2">
    <name type="scientific">Streptomyces musisoli</name>
    <dbReference type="NCBI Taxonomy" id="2802280"/>
    <lineage>
        <taxon>Bacteria</taxon>
        <taxon>Bacillati</taxon>
        <taxon>Actinomycetota</taxon>
        <taxon>Actinomycetes</taxon>
        <taxon>Kitasatosporales</taxon>
        <taxon>Streptomycetaceae</taxon>
        <taxon>Streptomyces</taxon>
    </lineage>
</organism>
<comment type="caution">
    <text evidence="1">The sequence shown here is derived from an EMBL/GenBank/DDBJ whole genome shotgun (WGS) entry which is preliminary data.</text>
</comment>
<protein>
    <submittedName>
        <fullName evidence="1">Uncharacterized protein</fullName>
    </submittedName>
</protein>
<proteinExistence type="predicted"/>
<reference evidence="1 2" key="1">
    <citation type="submission" date="2021-01" db="EMBL/GenBank/DDBJ databases">
        <title>WGS of actinomycetes isolated from Thailand.</title>
        <authorList>
            <person name="Thawai C."/>
        </authorList>
    </citation>
    <scope>NUCLEOTIDE SEQUENCE [LARGE SCALE GENOMIC DNA]</scope>
    <source>
        <strain evidence="1 2">CH5-8</strain>
    </source>
</reference>
<sequence>MPDTITRRGWLLAAIQRETAPITTQRAAQILAASPWGTAGRNTARKDLRALSSRGFLTAVETAGRRTYFPTTTGEDGRS</sequence>
<name>A0ABS1P4U8_9ACTN</name>
<accession>A0ABS1P4U8</accession>
<dbReference type="Proteomes" id="UP000621386">
    <property type="component" value="Unassembled WGS sequence"/>
</dbReference>
<evidence type="ECO:0000313" key="1">
    <source>
        <dbReference type="EMBL" id="MBL1107386.1"/>
    </source>
</evidence>
<evidence type="ECO:0000313" key="2">
    <source>
        <dbReference type="Proteomes" id="UP000621386"/>
    </source>
</evidence>
<keyword evidence="2" id="KW-1185">Reference proteome</keyword>